<organism evidence="1 2">
    <name type="scientific">Chryseobacterium vrystaatense</name>
    <dbReference type="NCBI Taxonomy" id="307480"/>
    <lineage>
        <taxon>Bacteria</taxon>
        <taxon>Pseudomonadati</taxon>
        <taxon>Bacteroidota</taxon>
        <taxon>Flavobacteriia</taxon>
        <taxon>Flavobacteriales</taxon>
        <taxon>Weeksellaceae</taxon>
        <taxon>Chryseobacterium group</taxon>
        <taxon>Chryseobacterium</taxon>
    </lineage>
</organism>
<proteinExistence type="predicted"/>
<dbReference type="InterPro" id="IPR010133">
    <property type="entry name" value="Bacteriocin_signal_seq"/>
</dbReference>
<dbReference type="EMBL" id="FQVE01000003">
    <property type="protein sequence ID" value="SHF65154.1"/>
    <property type="molecule type" value="Genomic_DNA"/>
</dbReference>
<sequence length="51" mass="5566">MKNLKKLSKKDLKTINGGSAPSCDLDYKACVTGRDEHGAPIWDCLPPSYPC</sequence>
<dbReference type="AlphaFoldDB" id="A0A1M5DE87"/>
<gene>
    <name evidence="1" type="ORF">SAMN02787073_2569</name>
</gene>
<name>A0A1M5DE87_9FLAO</name>
<protein>
    <submittedName>
        <fullName evidence="1">Bacteriocin-type signal sequence-containing protein</fullName>
    </submittedName>
</protein>
<evidence type="ECO:0000313" key="1">
    <source>
        <dbReference type="EMBL" id="SHF65154.1"/>
    </source>
</evidence>
<dbReference type="NCBIfam" id="NF047798">
    <property type="entry name" value="leader_Chryseo"/>
    <property type="match status" value="1"/>
</dbReference>
<dbReference type="OrthoDB" id="1274341at2"/>
<reference evidence="2" key="1">
    <citation type="submission" date="2016-11" db="EMBL/GenBank/DDBJ databases">
        <authorList>
            <person name="Varghese N."/>
            <person name="Submissions S."/>
        </authorList>
    </citation>
    <scope>NUCLEOTIDE SEQUENCE [LARGE SCALE GENOMIC DNA]</scope>
    <source>
        <strain evidence="2">YR203</strain>
    </source>
</reference>
<dbReference type="RefSeq" id="WP_117590669.1">
    <property type="nucleotide sequence ID" value="NZ_FQVE01000003.1"/>
</dbReference>
<evidence type="ECO:0000313" key="2">
    <source>
        <dbReference type="Proteomes" id="UP000184108"/>
    </source>
</evidence>
<dbReference type="Proteomes" id="UP000184108">
    <property type="component" value="Unassembled WGS sequence"/>
</dbReference>
<dbReference type="InterPro" id="IPR058074">
    <property type="entry name" value="Bacteriocin-like"/>
</dbReference>
<dbReference type="NCBIfam" id="TIGR01847">
    <property type="entry name" value="bacteriocin_sig"/>
    <property type="match status" value="1"/>
</dbReference>
<accession>A0A1M5DE87</accession>